<reference evidence="2" key="1">
    <citation type="submission" date="2020-10" db="EMBL/GenBank/DDBJ databases">
        <authorList>
            <person name="Castelo-Branco R."/>
            <person name="Eusebio N."/>
            <person name="Adriana R."/>
            <person name="Vieira A."/>
            <person name="Brugerolle De Fraissinette N."/>
            <person name="Rezende De Castro R."/>
            <person name="Schneider M.P."/>
            <person name="Vasconcelos V."/>
            <person name="Leao P.N."/>
        </authorList>
    </citation>
    <scope>NUCLEOTIDE SEQUENCE</scope>
    <source>
        <strain evidence="2">LEGE 07310</strain>
    </source>
</reference>
<dbReference type="PANTHER" id="PTHR40688">
    <property type="match status" value="1"/>
</dbReference>
<name>A0A8J7ARQ6_9CYAN</name>
<dbReference type="SUPFAM" id="SSF47598">
    <property type="entry name" value="Ribbon-helix-helix"/>
    <property type="match status" value="1"/>
</dbReference>
<comment type="caution">
    <text evidence="2">The sequence shown here is derived from an EMBL/GenBank/DDBJ whole genome shotgun (WGS) entry which is preliminary data.</text>
</comment>
<dbReference type="InterPro" id="IPR052991">
    <property type="entry name" value="Non-func_TypeII_TA_Antitoxin"/>
</dbReference>
<evidence type="ECO:0000313" key="3">
    <source>
        <dbReference type="Proteomes" id="UP000636505"/>
    </source>
</evidence>
<dbReference type="Gene3D" id="1.10.1220.10">
    <property type="entry name" value="Met repressor-like"/>
    <property type="match status" value="1"/>
</dbReference>
<proteinExistence type="predicted"/>
<dbReference type="GO" id="GO:0006355">
    <property type="term" value="P:regulation of DNA-templated transcription"/>
    <property type="evidence" value="ECO:0007669"/>
    <property type="project" value="InterPro"/>
</dbReference>
<protein>
    <submittedName>
        <fullName evidence="2">CopG family ribbon-helix-helix protein</fullName>
    </submittedName>
</protein>
<dbReference type="InterPro" id="IPR010985">
    <property type="entry name" value="Ribbon_hlx_hlx"/>
</dbReference>
<evidence type="ECO:0000259" key="1">
    <source>
        <dbReference type="Pfam" id="PF01402"/>
    </source>
</evidence>
<keyword evidence="3" id="KW-1185">Reference proteome</keyword>
<dbReference type="CDD" id="cd22233">
    <property type="entry name" value="RHH_CopAso-like"/>
    <property type="match status" value="1"/>
</dbReference>
<dbReference type="EMBL" id="JADEXG010000053">
    <property type="protein sequence ID" value="MBE9079351.1"/>
    <property type="molecule type" value="Genomic_DNA"/>
</dbReference>
<dbReference type="Pfam" id="PF01402">
    <property type="entry name" value="RHH_1"/>
    <property type="match status" value="1"/>
</dbReference>
<feature type="domain" description="Ribbon-helix-helix protein CopG" evidence="1">
    <location>
        <begin position="7"/>
        <end position="45"/>
    </location>
</feature>
<sequence length="90" mass="9808">MSQSEIVTVRLTSELKAKLDALASSTQRSKSWLAAEAIAQYVEQEAWQIESIEAAVALADSPEAKWIEGEAVEAWLDSWGTDDEQPAPCA</sequence>
<dbReference type="AlphaFoldDB" id="A0A8J7ARQ6"/>
<accession>A0A8J7ARQ6</accession>
<dbReference type="Proteomes" id="UP000636505">
    <property type="component" value="Unassembled WGS sequence"/>
</dbReference>
<organism evidence="2 3">
    <name type="scientific">Vasconcelosia minhoensis LEGE 07310</name>
    <dbReference type="NCBI Taxonomy" id="915328"/>
    <lineage>
        <taxon>Bacteria</taxon>
        <taxon>Bacillati</taxon>
        <taxon>Cyanobacteriota</taxon>
        <taxon>Cyanophyceae</taxon>
        <taxon>Nodosilineales</taxon>
        <taxon>Cymatolegaceae</taxon>
        <taxon>Vasconcelosia</taxon>
        <taxon>Vasconcelosia minhoensis</taxon>
    </lineage>
</organism>
<dbReference type="RefSeq" id="WP_193910223.1">
    <property type="nucleotide sequence ID" value="NZ_JADEXG010000053.1"/>
</dbReference>
<dbReference type="InterPro" id="IPR013321">
    <property type="entry name" value="Arc_rbn_hlx_hlx"/>
</dbReference>
<dbReference type="PANTHER" id="PTHR40688:SF2">
    <property type="entry name" value="RIBBON-HELIX-HELIX PROTEIN COPG DOMAIN-CONTAINING PROTEIN"/>
    <property type="match status" value="1"/>
</dbReference>
<evidence type="ECO:0000313" key="2">
    <source>
        <dbReference type="EMBL" id="MBE9079351.1"/>
    </source>
</evidence>
<dbReference type="InterPro" id="IPR002145">
    <property type="entry name" value="CopG"/>
</dbReference>
<gene>
    <name evidence="2" type="ORF">IQ241_18965</name>
</gene>